<keyword evidence="1" id="KW-0863">Zinc-finger</keyword>
<dbReference type="STRING" id="1230097.A0A423XBN6"/>
<feature type="zinc finger region" description="C3H1-type" evidence="1">
    <location>
        <begin position="391"/>
        <end position="420"/>
    </location>
</feature>
<name>A0A423XBN6_9PEZI</name>
<keyword evidence="1" id="KW-0862">Zinc</keyword>
<feature type="compositionally biased region" description="Polar residues" evidence="2">
    <location>
        <begin position="107"/>
        <end position="119"/>
    </location>
</feature>
<dbReference type="PROSITE" id="PS50103">
    <property type="entry name" value="ZF_C3H1"/>
    <property type="match status" value="1"/>
</dbReference>
<evidence type="ECO:0000313" key="5">
    <source>
        <dbReference type="Proteomes" id="UP000285146"/>
    </source>
</evidence>
<feature type="compositionally biased region" description="Polar residues" evidence="2">
    <location>
        <begin position="128"/>
        <end position="142"/>
    </location>
</feature>
<feature type="region of interest" description="Disordered" evidence="2">
    <location>
        <begin position="1"/>
        <end position="54"/>
    </location>
</feature>
<feature type="region of interest" description="Disordered" evidence="2">
    <location>
        <begin position="565"/>
        <end position="599"/>
    </location>
</feature>
<dbReference type="EMBL" id="LKEB01000020">
    <property type="protein sequence ID" value="ROW13336.1"/>
    <property type="molecule type" value="Genomic_DNA"/>
</dbReference>
<evidence type="ECO:0000313" key="4">
    <source>
        <dbReference type="EMBL" id="ROW13336.1"/>
    </source>
</evidence>
<protein>
    <recommendedName>
        <fullName evidence="3">C3H1-type domain-containing protein</fullName>
    </recommendedName>
</protein>
<accession>A0A423XBN6</accession>
<proteinExistence type="predicted"/>
<feature type="compositionally biased region" description="Gly residues" evidence="2">
    <location>
        <begin position="477"/>
        <end position="507"/>
    </location>
</feature>
<feature type="compositionally biased region" description="Polar residues" evidence="2">
    <location>
        <begin position="19"/>
        <end position="44"/>
    </location>
</feature>
<dbReference type="Proteomes" id="UP000285146">
    <property type="component" value="Unassembled WGS sequence"/>
</dbReference>
<evidence type="ECO:0000256" key="1">
    <source>
        <dbReference type="PROSITE-ProRule" id="PRU00723"/>
    </source>
</evidence>
<feature type="compositionally biased region" description="Low complexity" evidence="2">
    <location>
        <begin position="158"/>
        <end position="186"/>
    </location>
</feature>
<dbReference type="GO" id="GO:0008270">
    <property type="term" value="F:zinc ion binding"/>
    <property type="evidence" value="ECO:0007669"/>
    <property type="project" value="UniProtKB-KW"/>
</dbReference>
<keyword evidence="5" id="KW-1185">Reference proteome</keyword>
<feature type="region of interest" description="Disordered" evidence="2">
    <location>
        <begin position="313"/>
        <end position="344"/>
    </location>
</feature>
<organism evidence="4 5">
    <name type="scientific">Cytospora leucostoma</name>
    <dbReference type="NCBI Taxonomy" id="1230097"/>
    <lineage>
        <taxon>Eukaryota</taxon>
        <taxon>Fungi</taxon>
        <taxon>Dikarya</taxon>
        <taxon>Ascomycota</taxon>
        <taxon>Pezizomycotina</taxon>
        <taxon>Sordariomycetes</taxon>
        <taxon>Sordariomycetidae</taxon>
        <taxon>Diaporthales</taxon>
        <taxon>Cytosporaceae</taxon>
        <taxon>Cytospora</taxon>
    </lineage>
</organism>
<dbReference type="OrthoDB" id="5355510at2759"/>
<feature type="region of interest" description="Disordered" evidence="2">
    <location>
        <begin position="86"/>
        <end position="142"/>
    </location>
</feature>
<dbReference type="InParanoid" id="A0A423XBN6"/>
<feature type="compositionally biased region" description="Polar residues" evidence="2">
    <location>
        <begin position="187"/>
        <end position="200"/>
    </location>
</feature>
<gene>
    <name evidence="4" type="ORF">VPNG_05474</name>
</gene>
<keyword evidence="1" id="KW-0479">Metal-binding</keyword>
<comment type="caution">
    <text evidence="4">The sequence shown here is derived from an EMBL/GenBank/DDBJ whole genome shotgun (WGS) entry which is preliminary data.</text>
</comment>
<feature type="domain" description="C3H1-type" evidence="3">
    <location>
        <begin position="391"/>
        <end position="420"/>
    </location>
</feature>
<feature type="region of interest" description="Disordered" evidence="2">
    <location>
        <begin position="155"/>
        <end position="200"/>
    </location>
</feature>
<sequence length="599" mass="63381">METLPGTNVVGLQHPPNSPSDISCSSGIPSVVSTRETSPASSTHHPLEVSPAGTVPLQELSGKMSSDPRKALEMNDEFFRAIKDRRSKVTGETSQASHASPGIIGSAANSFGLPQQTTGRPLAPNAPQHRSTSLIAPSTARQLWRTPTTRLDNLIFHSSPTSSAGASSSSATCNTNTNNSATTSGSRILSTPNSPVGLGNTSKNNSNGFLSSNGYCSIANFTENAFAAVHDLHMLNDNNQLDTSKTAKLAKMHPTNGSFISEADMDKAMGYCYDRGDGQYTRLIAVDLLPIDLRDIPRRATSDQGMIVLPVPRMPGPNGQPADKQLEPQAAVTPPPSSPSDINSADRIQTRIDTIVACSPQKQITSPTAAGTTLVTTSSAVANNRPSGNGRRDKIYCDKWIHDGTCAFTQQGCKFKHEMPNDKETQEKLGLFHGYPAWWKKLLAEQQRPVPAVDDRPVNHGGPGHSGETVEDVRHTGGFGTGDIGRGSRGSFGTSGGSRQGGRGGGAFNAPNYGPIGQHPSRVERANSRISSIRGSTFRGSYNSIAAPRGAANANSSSESNLYAALMDLNQDSHDDNSTGAEEAGDVKVEDEEQRGAKL</sequence>
<dbReference type="InterPro" id="IPR000571">
    <property type="entry name" value="Znf_CCCH"/>
</dbReference>
<evidence type="ECO:0000259" key="3">
    <source>
        <dbReference type="PROSITE" id="PS50103"/>
    </source>
</evidence>
<evidence type="ECO:0000256" key="2">
    <source>
        <dbReference type="SAM" id="MobiDB-lite"/>
    </source>
</evidence>
<dbReference type="AlphaFoldDB" id="A0A423XBN6"/>
<feature type="region of interest" description="Disordered" evidence="2">
    <location>
        <begin position="456"/>
        <end position="525"/>
    </location>
</feature>
<reference evidence="4 5" key="1">
    <citation type="submission" date="2015-09" db="EMBL/GenBank/DDBJ databases">
        <title>Host preference determinants of Valsa canker pathogens revealed by comparative genomics.</title>
        <authorList>
            <person name="Yin Z."/>
            <person name="Huang L."/>
        </authorList>
    </citation>
    <scope>NUCLEOTIDE SEQUENCE [LARGE SCALE GENOMIC DNA]</scope>
    <source>
        <strain evidence="4 5">SXYLt</strain>
    </source>
</reference>